<feature type="region of interest" description="Disordered" evidence="1">
    <location>
        <begin position="75"/>
        <end position="183"/>
    </location>
</feature>
<evidence type="ECO:0000313" key="2">
    <source>
        <dbReference type="EMBL" id="KAJ7755239.1"/>
    </source>
</evidence>
<accession>A0AAD7NCQ2</accession>
<feature type="compositionally biased region" description="Acidic residues" evidence="1">
    <location>
        <begin position="153"/>
        <end position="170"/>
    </location>
</feature>
<dbReference type="EMBL" id="JARKIB010000050">
    <property type="protein sequence ID" value="KAJ7755239.1"/>
    <property type="molecule type" value="Genomic_DNA"/>
</dbReference>
<sequence length="560" mass="61364">MAETRRTLINPLGRPLKGPISKNRKKPELQEIAQALGLETTGTCEVLAARILPVVQANSEEWAKIPRFSEFYAYKRSKSKSAKTSSDKAAEDLSEAAKPAKASTGAERKMSELKVSTDAPPSFQPLGLQHKPAGHKTGQAKPGQGDANTSDTSEYDPIVDDGSLGDEFEFGTDNGAGPQTTLEDELVGDNDTLDELGKQRGVNENVQTVDLVVKLLSFGEPPQEVVVPKVAIESSKSPADGTPIHQAQLTELVPAITENHSPMKVRGGQFMRPGLRDTENDAGFMNVGTVEQHIKKMRIKPLEFGPANRLQVTPTGKGYFTADIYYKADAPAPAGVILPVGPTSLTGAGSDKPLQIAQNRAKMDINANPETMELFLSFLRDTAKVDLEEYPKATVENMEEALLQYTNYMAVLRVFKPWQKKRKGYAVPMSSSEFPGQDFTKRLINRALDVSDSTMNVLVGYFEPQRLRCTPTAAGWFNSDGDTNGDIYDSMAPVEWKKRLDKNEKKAKKRERSSSSSGSDSDESDHVSKSKGKGKAKEKDDERRKKKKKNSSRHSDSLDG</sequence>
<protein>
    <submittedName>
        <fullName evidence="2">Uncharacterized protein</fullName>
    </submittedName>
</protein>
<dbReference type="AlphaFoldDB" id="A0AAD7NCQ2"/>
<comment type="caution">
    <text evidence="2">The sequence shown here is derived from an EMBL/GenBank/DDBJ whole genome shotgun (WGS) entry which is preliminary data.</text>
</comment>
<evidence type="ECO:0000256" key="1">
    <source>
        <dbReference type="SAM" id="MobiDB-lite"/>
    </source>
</evidence>
<feature type="region of interest" description="Disordered" evidence="1">
    <location>
        <begin position="1"/>
        <end position="25"/>
    </location>
</feature>
<dbReference type="Proteomes" id="UP001215598">
    <property type="component" value="Unassembled WGS sequence"/>
</dbReference>
<reference evidence="2" key="1">
    <citation type="submission" date="2023-03" db="EMBL/GenBank/DDBJ databases">
        <title>Massive genome expansion in bonnet fungi (Mycena s.s.) driven by repeated elements and novel gene families across ecological guilds.</title>
        <authorList>
            <consortium name="Lawrence Berkeley National Laboratory"/>
            <person name="Harder C.B."/>
            <person name="Miyauchi S."/>
            <person name="Viragh M."/>
            <person name="Kuo A."/>
            <person name="Thoen E."/>
            <person name="Andreopoulos B."/>
            <person name="Lu D."/>
            <person name="Skrede I."/>
            <person name="Drula E."/>
            <person name="Henrissat B."/>
            <person name="Morin E."/>
            <person name="Kohler A."/>
            <person name="Barry K."/>
            <person name="LaButti K."/>
            <person name="Morin E."/>
            <person name="Salamov A."/>
            <person name="Lipzen A."/>
            <person name="Mereny Z."/>
            <person name="Hegedus B."/>
            <person name="Baldrian P."/>
            <person name="Stursova M."/>
            <person name="Weitz H."/>
            <person name="Taylor A."/>
            <person name="Grigoriev I.V."/>
            <person name="Nagy L.G."/>
            <person name="Martin F."/>
            <person name="Kauserud H."/>
        </authorList>
    </citation>
    <scope>NUCLEOTIDE SEQUENCE</scope>
    <source>
        <strain evidence="2">CBHHK182m</strain>
    </source>
</reference>
<organism evidence="2 3">
    <name type="scientific">Mycena metata</name>
    <dbReference type="NCBI Taxonomy" id="1033252"/>
    <lineage>
        <taxon>Eukaryota</taxon>
        <taxon>Fungi</taxon>
        <taxon>Dikarya</taxon>
        <taxon>Basidiomycota</taxon>
        <taxon>Agaricomycotina</taxon>
        <taxon>Agaricomycetes</taxon>
        <taxon>Agaricomycetidae</taxon>
        <taxon>Agaricales</taxon>
        <taxon>Marasmiineae</taxon>
        <taxon>Mycenaceae</taxon>
        <taxon>Mycena</taxon>
    </lineage>
</organism>
<keyword evidence="3" id="KW-1185">Reference proteome</keyword>
<evidence type="ECO:0000313" key="3">
    <source>
        <dbReference type="Proteomes" id="UP001215598"/>
    </source>
</evidence>
<feature type="region of interest" description="Disordered" evidence="1">
    <location>
        <begin position="499"/>
        <end position="560"/>
    </location>
</feature>
<name>A0AAD7NCQ2_9AGAR</name>
<proteinExistence type="predicted"/>
<gene>
    <name evidence="2" type="ORF">B0H16DRAFT_1830927</name>
</gene>